<organism evidence="2 3">
    <name type="scientific">Halalkalibacter alkalisediminis</name>
    <dbReference type="NCBI Taxonomy" id="935616"/>
    <lineage>
        <taxon>Bacteria</taxon>
        <taxon>Bacillati</taxon>
        <taxon>Bacillota</taxon>
        <taxon>Bacilli</taxon>
        <taxon>Bacillales</taxon>
        <taxon>Bacillaceae</taxon>
        <taxon>Halalkalibacter</taxon>
    </lineage>
</organism>
<name>A0ABV6NIE6_9BACI</name>
<evidence type="ECO:0000256" key="1">
    <source>
        <dbReference type="SAM" id="SignalP"/>
    </source>
</evidence>
<accession>A0ABV6NIE6</accession>
<feature type="chain" id="PRO_5047341576" evidence="1">
    <location>
        <begin position="24"/>
        <end position="368"/>
    </location>
</feature>
<proteinExistence type="predicted"/>
<keyword evidence="3" id="KW-1185">Reference proteome</keyword>
<dbReference type="Proteomes" id="UP001589833">
    <property type="component" value="Unassembled WGS sequence"/>
</dbReference>
<protein>
    <submittedName>
        <fullName evidence="2">Uncharacterized protein</fullName>
    </submittedName>
</protein>
<feature type="signal peptide" evidence="1">
    <location>
        <begin position="1"/>
        <end position="23"/>
    </location>
</feature>
<reference evidence="2 3" key="1">
    <citation type="submission" date="2024-09" db="EMBL/GenBank/DDBJ databases">
        <authorList>
            <person name="Sun Q."/>
            <person name="Mori K."/>
        </authorList>
    </citation>
    <scope>NUCLEOTIDE SEQUENCE [LARGE SCALE GENOMIC DNA]</scope>
    <source>
        <strain evidence="2 3">NCAIM B.02301</strain>
    </source>
</reference>
<gene>
    <name evidence="2" type="ORF">ACFFH4_13410</name>
</gene>
<evidence type="ECO:0000313" key="2">
    <source>
        <dbReference type="EMBL" id="MFC0560047.1"/>
    </source>
</evidence>
<evidence type="ECO:0000313" key="3">
    <source>
        <dbReference type="Proteomes" id="UP001589833"/>
    </source>
</evidence>
<sequence length="368" mass="41779">MKKWMMVTLFLVLLGAIPTIGSATEAAGQASLIVKSSSQSLHQTVLKVRSEKIVQALFQATQLEKVDFIPFTNHYVLLEDRGTIRIYTIDVNGDFFDVQQKRKLKVDPNAAKKITSYFRGLHEHHFGTLLKWEEIDEIIPRYTTFTITDLETGLRFKAQRRAGSNHADVQPLTKADTAIMKEAYGGKWSWKRRAILVHHNGQALAASMHGMPHGGGALANGFPGHFCIHFKDSLTHSTRSLDLSHQLMVYKAGGILSPYVKQLSAQEVIETFFIALNQHDLDLLKLIYNEDLEQAEEFINEVELIRLTSNKRSPTLNGDLIFEIPLSFIIKQKDKKERASSYTFRLKRESITDGWTLDGVRTDQLLRK</sequence>
<keyword evidence="1" id="KW-0732">Signal</keyword>
<comment type="caution">
    <text evidence="2">The sequence shown here is derived from an EMBL/GenBank/DDBJ whole genome shotgun (WGS) entry which is preliminary data.</text>
</comment>
<dbReference type="EMBL" id="JBHLTR010000017">
    <property type="protein sequence ID" value="MFC0560047.1"/>
    <property type="molecule type" value="Genomic_DNA"/>
</dbReference>
<dbReference type="RefSeq" id="WP_273840570.1">
    <property type="nucleotide sequence ID" value="NZ_JAQQWT010000002.1"/>
</dbReference>